<feature type="chain" id="PRO_5045178349" description="VCBS repeat-containing protein" evidence="1">
    <location>
        <begin position="25"/>
        <end position="282"/>
    </location>
</feature>
<dbReference type="RefSeq" id="WP_354194233.1">
    <property type="nucleotide sequence ID" value="NZ_JBEPLW010000001.1"/>
</dbReference>
<organism evidence="2 3">
    <name type="scientific">Bhargavaea ullalensis</name>
    <dbReference type="NCBI Taxonomy" id="1265685"/>
    <lineage>
        <taxon>Bacteria</taxon>
        <taxon>Bacillati</taxon>
        <taxon>Bacillota</taxon>
        <taxon>Bacilli</taxon>
        <taxon>Bacillales</taxon>
        <taxon>Caryophanaceae</taxon>
        <taxon>Bhargavaea</taxon>
    </lineage>
</organism>
<evidence type="ECO:0000313" key="2">
    <source>
        <dbReference type="EMBL" id="MET3574228.1"/>
    </source>
</evidence>
<feature type="signal peptide" evidence="1">
    <location>
        <begin position="1"/>
        <end position="24"/>
    </location>
</feature>
<gene>
    <name evidence="2" type="ORF">ABID49_000104</name>
</gene>
<reference evidence="2 3" key="1">
    <citation type="submission" date="2024-06" db="EMBL/GenBank/DDBJ databases">
        <title>Genomic Encyclopedia of Type Strains, Phase IV (KMG-IV): sequencing the most valuable type-strain genomes for metagenomic binning, comparative biology and taxonomic classification.</title>
        <authorList>
            <person name="Goeker M."/>
        </authorList>
    </citation>
    <scope>NUCLEOTIDE SEQUENCE [LARGE SCALE GENOMIC DNA]</scope>
    <source>
        <strain evidence="2 3">DSM 26128</strain>
    </source>
</reference>
<proteinExistence type="predicted"/>
<name>A0ABV2G7F4_9BACL</name>
<dbReference type="EMBL" id="JBEPLW010000001">
    <property type="protein sequence ID" value="MET3574228.1"/>
    <property type="molecule type" value="Genomic_DNA"/>
</dbReference>
<comment type="caution">
    <text evidence="2">The sequence shown here is derived from an EMBL/GenBank/DDBJ whole genome shotgun (WGS) entry which is preliminary data.</text>
</comment>
<evidence type="ECO:0008006" key="4">
    <source>
        <dbReference type="Google" id="ProtNLM"/>
    </source>
</evidence>
<sequence length="282" mass="32382">MKKIITLTLLSLVAINFILMTVHANQGQKKDLMKIVKANMPPHSTLISPEKPSSTQPIQLYDFNHDGQKEIIFTFEIKEKVQPSPSQFGAIVLKKDNADWRKIRETKKKGVDLDFSGLVDITGDGTKEFLFGVTIGADIGSELEVFQWVNNSFKKIADVPYHQIDIVKGNQKVGIAVWQKYVGDSYLVDVLKWNGEKLVYDKELYSKYYPVIEKFYNDKISEMDAWFYWYSLADAQIKANKFEEASKSIRNGISVAENIPMLDVVQDFNDLTERLENKRRVQ</sequence>
<protein>
    <recommendedName>
        <fullName evidence="4">VCBS repeat-containing protein</fullName>
    </recommendedName>
</protein>
<evidence type="ECO:0000256" key="1">
    <source>
        <dbReference type="SAM" id="SignalP"/>
    </source>
</evidence>
<evidence type="ECO:0000313" key="3">
    <source>
        <dbReference type="Proteomes" id="UP001549099"/>
    </source>
</evidence>
<accession>A0ABV2G7F4</accession>
<dbReference type="Proteomes" id="UP001549099">
    <property type="component" value="Unassembled WGS sequence"/>
</dbReference>
<keyword evidence="1" id="KW-0732">Signal</keyword>
<keyword evidence="3" id="KW-1185">Reference proteome</keyword>